<organism evidence="2 3">
    <name type="scientific">Microbacterium deminutum</name>
    <dbReference type="NCBI Taxonomy" id="344164"/>
    <lineage>
        <taxon>Bacteria</taxon>
        <taxon>Bacillati</taxon>
        <taxon>Actinomycetota</taxon>
        <taxon>Actinomycetes</taxon>
        <taxon>Micrococcales</taxon>
        <taxon>Microbacteriaceae</taxon>
        <taxon>Microbacterium</taxon>
    </lineage>
</organism>
<dbReference type="RefSeq" id="WP_344095551.1">
    <property type="nucleotide sequence ID" value="NZ_BAAAOG010000005.1"/>
</dbReference>
<feature type="domain" description="DUF6457" evidence="1">
    <location>
        <begin position="9"/>
        <end position="88"/>
    </location>
</feature>
<gene>
    <name evidence="2" type="ORF">GCM10009776_27320</name>
</gene>
<evidence type="ECO:0000259" key="1">
    <source>
        <dbReference type="Pfam" id="PF20058"/>
    </source>
</evidence>
<dbReference type="Proteomes" id="UP001499933">
    <property type="component" value="Unassembled WGS sequence"/>
</dbReference>
<evidence type="ECO:0000313" key="3">
    <source>
        <dbReference type="Proteomes" id="UP001499933"/>
    </source>
</evidence>
<keyword evidence="3" id="KW-1185">Reference proteome</keyword>
<dbReference type="Pfam" id="PF20058">
    <property type="entry name" value="DUF6457"/>
    <property type="match status" value="1"/>
</dbReference>
<accession>A0ABN2R3W2</accession>
<reference evidence="2 3" key="1">
    <citation type="journal article" date="2019" name="Int. J. Syst. Evol. Microbiol.">
        <title>The Global Catalogue of Microorganisms (GCM) 10K type strain sequencing project: providing services to taxonomists for standard genome sequencing and annotation.</title>
        <authorList>
            <consortium name="The Broad Institute Genomics Platform"/>
            <consortium name="The Broad Institute Genome Sequencing Center for Infectious Disease"/>
            <person name="Wu L."/>
            <person name="Ma J."/>
        </authorList>
    </citation>
    <scope>NUCLEOTIDE SEQUENCE [LARGE SCALE GENOMIC DNA]</scope>
    <source>
        <strain evidence="2 3">JCM 14901</strain>
    </source>
</reference>
<dbReference type="EMBL" id="BAAAOG010000005">
    <property type="protein sequence ID" value="GAA1963154.1"/>
    <property type="molecule type" value="Genomic_DNA"/>
</dbReference>
<proteinExistence type="predicted"/>
<name>A0ABN2R3W2_9MICO</name>
<comment type="caution">
    <text evidence="2">The sequence shown here is derived from an EMBL/GenBank/DDBJ whole genome shotgun (WGS) entry which is preliminary data.</text>
</comment>
<protein>
    <recommendedName>
        <fullName evidence="1">DUF6457 domain-containing protein</fullName>
    </recommendedName>
</protein>
<dbReference type="InterPro" id="IPR045598">
    <property type="entry name" value="DUF6457"/>
</dbReference>
<evidence type="ECO:0000313" key="2">
    <source>
        <dbReference type="EMBL" id="GAA1963154.1"/>
    </source>
</evidence>
<sequence>MSDESRTLPPEALDDWAAALRDHFGLGAQDVPVAAVLDLTKVVANGVARPAAPLGAFVAGLVAGRNGTDPDAVREALAAVAALAESWEA</sequence>